<feature type="transmembrane region" description="Helical" evidence="2">
    <location>
        <begin position="114"/>
        <end position="133"/>
    </location>
</feature>
<reference evidence="3" key="1">
    <citation type="submission" date="2021-01" db="EMBL/GenBank/DDBJ databases">
        <authorList>
            <person name="Corre E."/>
            <person name="Pelletier E."/>
            <person name="Niang G."/>
            <person name="Scheremetjew M."/>
            <person name="Finn R."/>
            <person name="Kale V."/>
            <person name="Holt S."/>
            <person name="Cochrane G."/>
            <person name="Meng A."/>
            <person name="Brown T."/>
            <person name="Cohen L."/>
        </authorList>
    </citation>
    <scope>NUCLEOTIDE SEQUENCE</scope>
    <source>
        <strain evidence="3">CCMP1320</strain>
    </source>
</reference>
<feature type="compositionally biased region" description="Basic and acidic residues" evidence="1">
    <location>
        <begin position="20"/>
        <end position="40"/>
    </location>
</feature>
<name>A0A7S3QZI1_DUNTE</name>
<organism evidence="3">
    <name type="scientific">Dunaliella tertiolecta</name>
    <name type="common">Green alga</name>
    <dbReference type="NCBI Taxonomy" id="3047"/>
    <lineage>
        <taxon>Eukaryota</taxon>
        <taxon>Viridiplantae</taxon>
        <taxon>Chlorophyta</taxon>
        <taxon>core chlorophytes</taxon>
        <taxon>Chlorophyceae</taxon>
        <taxon>CS clade</taxon>
        <taxon>Chlamydomonadales</taxon>
        <taxon>Dunaliellaceae</taxon>
        <taxon>Dunaliella</taxon>
    </lineage>
</organism>
<evidence type="ECO:0008006" key="4">
    <source>
        <dbReference type="Google" id="ProtNLM"/>
    </source>
</evidence>
<keyword evidence="2" id="KW-0812">Transmembrane</keyword>
<evidence type="ECO:0000256" key="2">
    <source>
        <dbReference type="SAM" id="Phobius"/>
    </source>
</evidence>
<gene>
    <name evidence="3" type="ORF">DTER00134_LOCUS13165</name>
</gene>
<feature type="transmembrane region" description="Helical" evidence="2">
    <location>
        <begin position="319"/>
        <end position="342"/>
    </location>
</feature>
<evidence type="ECO:0000313" key="3">
    <source>
        <dbReference type="EMBL" id="CAE0498092.1"/>
    </source>
</evidence>
<dbReference type="AlphaFoldDB" id="A0A7S3QZI1"/>
<feature type="transmembrane region" description="Helical" evidence="2">
    <location>
        <begin position="288"/>
        <end position="307"/>
    </location>
</feature>
<keyword evidence="2" id="KW-1133">Transmembrane helix</keyword>
<feature type="transmembrane region" description="Helical" evidence="2">
    <location>
        <begin position="154"/>
        <end position="173"/>
    </location>
</feature>
<keyword evidence="2" id="KW-0472">Membrane</keyword>
<accession>A0A7S3QZI1</accession>
<feature type="region of interest" description="Disordered" evidence="1">
    <location>
        <begin position="1"/>
        <end position="40"/>
    </location>
</feature>
<sequence>MADQPMDLETGSSASTSKLLSDREAERANERRQKYKEAGKEWFDRAMQASNQGADPFHPAQHKAGPKTDQDFAAFGAAFNQVKVPVYVAVLVLTQAAQPILIQNSLRSMRAPAVLSFLHMLSAALALWVASSYELPTQRLQIDKLQLNMQGVKGAAVPAAIGALQMLCMFSALHHTTVLMVLGWMIAGEQLIEVGVNFVLLGQLPSLEAQKLLSAAAGAVVLELLWDGRSWLGLLMLLLWTACKAAEVGWRHLKADPHAGGRIASFYIAGLIREYSDEGDALKAPTMAFLSNALPVGPVLLLGFLGLEGRELASHEPSVPAVSAMLLACGCYVLVTCAALLLDQKLQEEKQLQPMMKAASAAGTILLLSKIGEARALSFIAVLCTAVAAGSALMFSIQRKQ</sequence>
<feature type="transmembrane region" description="Helical" evidence="2">
    <location>
        <begin position="377"/>
        <end position="397"/>
    </location>
</feature>
<protein>
    <recommendedName>
        <fullName evidence="4">Sugar phosphate transporter domain-containing protein</fullName>
    </recommendedName>
</protein>
<proteinExistence type="predicted"/>
<evidence type="ECO:0000256" key="1">
    <source>
        <dbReference type="SAM" id="MobiDB-lite"/>
    </source>
</evidence>
<dbReference type="EMBL" id="HBIP01022058">
    <property type="protein sequence ID" value="CAE0498092.1"/>
    <property type="molecule type" value="Transcribed_RNA"/>
</dbReference>
<feature type="compositionally biased region" description="Polar residues" evidence="1">
    <location>
        <begin position="10"/>
        <end position="19"/>
    </location>
</feature>